<sequence length="408" mass="45942">MMESGQPPGVDYTFLHLTLQEFFAALVHFINYNPQRLKETLDEVNHCKDGRAEIFLRFLCGLSDSSTRSMLKSHVGELSTQAARHVITWIQEKIAEQRSEKSRRGTRELLDVFYCLHETRNKALVSQCVGAIKHVDFSGIPFSPLDCSVLSFILQSCKETELNLNLCNIQSEGLRKLMPALHIIKSLSLERNHLTDSSCPHLASGIRNNQTMRTLNVSDNYLEGPHFSDLMAALTTSWIERLHLYANHLTHSSCPHLASGIRNNQKLRILDLSKNNLEGPHFSDLMAALTTSQIEELHLVGNHLTDISCPDLASGIRNNQTLRILNLYENNLEGRKFSYLMEALTTSCIEALDLRSNHLTDSSCPHLASGIRNNQTLRTLNLSWNNLEGPHFSDLMAALATSCIKELK</sequence>
<keyword evidence="5" id="KW-0395">Inflammatory response</keyword>
<dbReference type="InterPro" id="IPR050637">
    <property type="entry name" value="NLRP_innate_immun_reg"/>
</dbReference>
<name>A0ABN9E9H2_9NEOB</name>
<feature type="domain" description="NACHT LRR and PYD" evidence="7">
    <location>
        <begin position="16"/>
        <end position="127"/>
    </location>
</feature>
<dbReference type="InterPro" id="IPR032675">
    <property type="entry name" value="LRR_dom_sf"/>
</dbReference>
<evidence type="ECO:0000256" key="5">
    <source>
        <dbReference type="ARBA" id="ARBA00023198"/>
    </source>
</evidence>
<evidence type="ECO:0000313" key="8">
    <source>
        <dbReference type="EMBL" id="CAI9580147.1"/>
    </source>
</evidence>
<evidence type="ECO:0000259" key="7">
    <source>
        <dbReference type="Pfam" id="PF17776"/>
    </source>
</evidence>
<dbReference type="EMBL" id="CATNWA010015164">
    <property type="protein sequence ID" value="CAI9580147.1"/>
    <property type="molecule type" value="Genomic_DNA"/>
</dbReference>
<evidence type="ECO:0000256" key="3">
    <source>
        <dbReference type="ARBA" id="ARBA00022737"/>
    </source>
</evidence>
<protein>
    <recommendedName>
        <fullName evidence="7">NACHT LRR and PYD domain-containing protein</fullName>
    </recommendedName>
</protein>
<keyword evidence="6" id="KW-1271">Inflammasome</keyword>
<evidence type="ECO:0000256" key="6">
    <source>
        <dbReference type="ARBA" id="ARBA00023233"/>
    </source>
</evidence>
<dbReference type="PANTHER" id="PTHR45690:SF19">
    <property type="entry name" value="NACHT, LRR AND PYD DOMAINS-CONTAINING PROTEIN 3"/>
    <property type="match status" value="1"/>
</dbReference>
<dbReference type="Gene3D" id="3.80.10.10">
    <property type="entry name" value="Ribonuclease Inhibitor"/>
    <property type="match status" value="1"/>
</dbReference>
<keyword evidence="3" id="KW-0677">Repeat</keyword>
<evidence type="ECO:0000256" key="2">
    <source>
        <dbReference type="ARBA" id="ARBA00022490"/>
    </source>
</evidence>
<dbReference type="InterPro" id="IPR041267">
    <property type="entry name" value="NLRP_HD2"/>
</dbReference>
<dbReference type="SMART" id="SM00368">
    <property type="entry name" value="LRR_RI"/>
    <property type="match status" value="5"/>
</dbReference>
<evidence type="ECO:0000256" key="1">
    <source>
        <dbReference type="ARBA" id="ARBA00004110"/>
    </source>
</evidence>
<evidence type="ECO:0000256" key="4">
    <source>
        <dbReference type="ARBA" id="ARBA00022843"/>
    </source>
</evidence>
<dbReference type="Pfam" id="PF17776">
    <property type="entry name" value="NLRC4_HD2"/>
    <property type="match status" value="1"/>
</dbReference>
<comment type="caution">
    <text evidence="8">The sequence shown here is derived from an EMBL/GenBank/DDBJ whole genome shotgun (WGS) entry which is preliminary data.</text>
</comment>
<dbReference type="Proteomes" id="UP001162483">
    <property type="component" value="Unassembled WGS sequence"/>
</dbReference>
<proteinExistence type="predicted"/>
<keyword evidence="4" id="KW-0832">Ubl conjugation</keyword>
<comment type="subcellular location">
    <subcellularLocation>
        <location evidence="1">Inflammasome</location>
    </subcellularLocation>
</comment>
<reference evidence="8" key="1">
    <citation type="submission" date="2023-05" db="EMBL/GenBank/DDBJ databases">
        <authorList>
            <person name="Stuckert A."/>
        </authorList>
    </citation>
    <scope>NUCLEOTIDE SEQUENCE</scope>
</reference>
<dbReference type="PANTHER" id="PTHR45690">
    <property type="entry name" value="NACHT, LRR AND PYD DOMAINS-CONTAINING PROTEIN 12"/>
    <property type="match status" value="1"/>
</dbReference>
<accession>A0ABN9E9H2</accession>
<dbReference type="SUPFAM" id="SSF52047">
    <property type="entry name" value="RNI-like"/>
    <property type="match status" value="1"/>
</dbReference>
<dbReference type="InterPro" id="IPR001611">
    <property type="entry name" value="Leu-rich_rpt"/>
</dbReference>
<keyword evidence="2" id="KW-0963">Cytoplasm</keyword>
<evidence type="ECO:0000313" key="9">
    <source>
        <dbReference type="Proteomes" id="UP001162483"/>
    </source>
</evidence>
<gene>
    <name evidence="8" type="ORF">SPARVUS_LOCUS9239899</name>
</gene>
<organism evidence="8 9">
    <name type="scientific">Staurois parvus</name>
    <dbReference type="NCBI Taxonomy" id="386267"/>
    <lineage>
        <taxon>Eukaryota</taxon>
        <taxon>Metazoa</taxon>
        <taxon>Chordata</taxon>
        <taxon>Craniata</taxon>
        <taxon>Vertebrata</taxon>
        <taxon>Euteleostomi</taxon>
        <taxon>Amphibia</taxon>
        <taxon>Batrachia</taxon>
        <taxon>Anura</taxon>
        <taxon>Neobatrachia</taxon>
        <taxon>Ranoidea</taxon>
        <taxon>Ranidae</taxon>
        <taxon>Staurois</taxon>
    </lineage>
</organism>
<dbReference type="Pfam" id="PF13516">
    <property type="entry name" value="LRR_6"/>
    <property type="match status" value="3"/>
</dbReference>
<keyword evidence="9" id="KW-1185">Reference proteome</keyword>